<gene>
    <name evidence="1" type="ORF">H9729_04260</name>
</gene>
<comment type="caution">
    <text evidence="1">The sequence shown here is derived from an EMBL/GenBank/DDBJ whole genome shotgun (WGS) entry which is preliminary data.</text>
</comment>
<sequence>MNYHIGNMLIYQEFNDSGVCPLCRIRNILENRLAEQYLNESVMEDYQRRMVNERGFCRHHTDMLYARQNKLSLALQHVTRLTALKGKLEVTADLKTAQKMAETFIHSGDTCVICDNVEVNMIRYYKTVAEMFYAEPKFKEILQKTNGFCMEHFGYLLKYAAYARGKKKDYIYTLTKLQKESEEKLLTDLQWFCAKHDYRNADKPWNGADTALLRSVQKLHGETAK</sequence>
<dbReference type="Pfam" id="PF19538">
    <property type="entry name" value="DUF6062"/>
    <property type="match status" value="1"/>
</dbReference>
<evidence type="ECO:0000313" key="1">
    <source>
        <dbReference type="EMBL" id="HIY96880.1"/>
    </source>
</evidence>
<reference evidence="1" key="2">
    <citation type="submission" date="2021-04" db="EMBL/GenBank/DDBJ databases">
        <authorList>
            <person name="Gilroy R."/>
        </authorList>
    </citation>
    <scope>NUCLEOTIDE SEQUENCE</scope>
    <source>
        <strain evidence="1">1345</strain>
    </source>
</reference>
<dbReference type="EMBL" id="DXCQ01000030">
    <property type="protein sequence ID" value="HIY96880.1"/>
    <property type="molecule type" value="Genomic_DNA"/>
</dbReference>
<dbReference type="AlphaFoldDB" id="A0A9D1ZW27"/>
<dbReference type="InterPro" id="IPR045706">
    <property type="entry name" value="DUF6062"/>
</dbReference>
<name>A0A9D1ZW27_9FIRM</name>
<accession>A0A9D1ZW27</accession>
<protein>
    <recommendedName>
        <fullName evidence="3">ABC transporter substrate-binding protein</fullName>
    </recommendedName>
</protein>
<organism evidence="1 2">
    <name type="scientific">Candidatus Borkfalkia excrementigallinarum</name>
    <dbReference type="NCBI Taxonomy" id="2838506"/>
    <lineage>
        <taxon>Bacteria</taxon>
        <taxon>Bacillati</taxon>
        <taxon>Bacillota</taxon>
        <taxon>Clostridia</taxon>
        <taxon>Christensenellales</taxon>
        <taxon>Christensenellaceae</taxon>
        <taxon>Candidatus Borkfalkia</taxon>
    </lineage>
</organism>
<evidence type="ECO:0008006" key="3">
    <source>
        <dbReference type="Google" id="ProtNLM"/>
    </source>
</evidence>
<proteinExistence type="predicted"/>
<evidence type="ECO:0000313" key="2">
    <source>
        <dbReference type="Proteomes" id="UP000886750"/>
    </source>
</evidence>
<reference evidence="1" key="1">
    <citation type="journal article" date="2021" name="PeerJ">
        <title>Extensive microbial diversity within the chicken gut microbiome revealed by metagenomics and culture.</title>
        <authorList>
            <person name="Gilroy R."/>
            <person name="Ravi A."/>
            <person name="Getino M."/>
            <person name="Pursley I."/>
            <person name="Horton D.L."/>
            <person name="Alikhan N.F."/>
            <person name="Baker D."/>
            <person name="Gharbi K."/>
            <person name="Hall N."/>
            <person name="Watson M."/>
            <person name="Adriaenssens E.M."/>
            <person name="Foster-Nyarko E."/>
            <person name="Jarju S."/>
            <person name="Secka A."/>
            <person name="Antonio M."/>
            <person name="Oren A."/>
            <person name="Chaudhuri R.R."/>
            <person name="La Ragione R."/>
            <person name="Hildebrand F."/>
            <person name="Pallen M.J."/>
        </authorList>
    </citation>
    <scope>NUCLEOTIDE SEQUENCE</scope>
    <source>
        <strain evidence="1">1345</strain>
    </source>
</reference>
<dbReference type="Proteomes" id="UP000886750">
    <property type="component" value="Unassembled WGS sequence"/>
</dbReference>